<comment type="caution">
    <text evidence="1">The sequence shown here is derived from an EMBL/GenBank/DDBJ whole genome shotgun (WGS) entry which is preliminary data.</text>
</comment>
<dbReference type="Proteomes" id="UP000003107">
    <property type="component" value="Unassembled WGS sequence"/>
</dbReference>
<evidence type="ECO:0000313" key="2">
    <source>
        <dbReference type="Proteomes" id="UP000003107"/>
    </source>
</evidence>
<keyword evidence="2" id="KW-1185">Reference proteome</keyword>
<gene>
    <name evidence="1" type="ORF">CAMSH0001_0875</name>
</gene>
<evidence type="ECO:0000313" key="1">
    <source>
        <dbReference type="EMBL" id="EET79265.1"/>
    </source>
</evidence>
<accession>C6RHP8</accession>
<proteinExistence type="predicted"/>
<sequence>MIKTKFSILKARVSVSKIYIQICKFDSKFECKESRQSVLR</sequence>
<organism evidence="1 2">
    <name type="scientific">Campylobacter showae RM3277</name>
    <dbReference type="NCBI Taxonomy" id="553219"/>
    <lineage>
        <taxon>Bacteria</taxon>
        <taxon>Pseudomonadati</taxon>
        <taxon>Campylobacterota</taxon>
        <taxon>Epsilonproteobacteria</taxon>
        <taxon>Campylobacterales</taxon>
        <taxon>Campylobacteraceae</taxon>
        <taxon>Campylobacter</taxon>
    </lineage>
</organism>
<name>C6RHP8_9BACT</name>
<dbReference type="EMBL" id="ACVQ01000027">
    <property type="protein sequence ID" value="EET79265.1"/>
    <property type="molecule type" value="Genomic_DNA"/>
</dbReference>
<protein>
    <submittedName>
        <fullName evidence="1">Uncharacterized protein</fullName>
    </submittedName>
</protein>
<reference evidence="1 2" key="1">
    <citation type="submission" date="2009-07" db="EMBL/GenBank/DDBJ databases">
        <authorList>
            <person name="Madupu R."/>
            <person name="Sebastian Y."/>
            <person name="Durkin A.S."/>
            <person name="Torralba M."/>
            <person name="Methe B."/>
            <person name="Sutton G.G."/>
            <person name="Strausberg R.L."/>
            <person name="Nelson K.E."/>
        </authorList>
    </citation>
    <scope>NUCLEOTIDE SEQUENCE [LARGE SCALE GENOMIC DNA]</scope>
    <source>
        <strain evidence="1 2">RM3277</strain>
    </source>
</reference>
<dbReference type="AlphaFoldDB" id="C6RHP8"/>